<dbReference type="Proteomes" id="UP000249082">
    <property type="component" value="Unassembled WGS sequence"/>
</dbReference>
<dbReference type="Pfam" id="PF01569">
    <property type="entry name" value="PAP2"/>
    <property type="match status" value="1"/>
</dbReference>
<protein>
    <submittedName>
        <fullName evidence="4">Phosphatase PAP2 family protein</fullName>
    </submittedName>
</protein>
<feature type="region of interest" description="Disordered" evidence="1">
    <location>
        <begin position="76"/>
        <end position="96"/>
    </location>
</feature>
<dbReference type="InterPro" id="IPR036938">
    <property type="entry name" value="PAP2/HPO_sf"/>
</dbReference>
<accession>A0A2W5NU72</accession>
<sequence length="283" mass="29861">MPESRYPVYLAALGAAAIFVSAAAQVPETDPPKQPAVSGPPSITAKLPPGMPKGYLELSQLPDSLALLPAPPAAGSSAFARDEEASKTMARPPGSPRFVQAASDADLKPAHAFQAFACAAGVTPDPKLTPVLYRLMGKAMIDVGLSTYKAKDHYRRARPFVIHGDATCSPQDEAVLRTDGSYPSGHSALGWGWALILSELIPERADAILQRGRDFGDSRLVCNVHWASDVDAGRLMASATVARLHGAAEFRSDLASARAELAKVRNAPDAQACRTEAAGLRLQ</sequence>
<feature type="domain" description="Phosphatidic acid phosphatase type 2/haloperoxidase" evidence="3">
    <location>
        <begin position="135"/>
        <end position="245"/>
    </location>
</feature>
<feature type="chain" id="PRO_5016157957" evidence="2">
    <location>
        <begin position="25"/>
        <end position="283"/>
    </location>
</feature>
<feature type="signal peptide" evidence="2">
    <location>
        <begin position="1"/>
        <end position="24"/>
    </location>
</feature>
<dbReference type="InterPro" id="IPR000326">
    <property type="entry name" value="PAP2/HPO"/>
</dbReference>
<dbReference type="SMART" id="SM00014">
    <property type="entry name" value="acidPPc"/>
    <property type="match status" value="1"/>
</dbReference>
<dbReference type="SUPFAM" id="SSF48317">
    <property type="entry name" value="Acid phosphatase/Vanadium-dependent haloperoxidase"/>
    <property type="match status" value="1"/>
</dbReference>
<dbReference type="EMBL" id="QFPX01000005">
    <property type="protein sequence ID" value="PZQ55908.1"/>
    <property type="molecule type" value="Genomic_DNA"/>
</dbReference>
<dbReference type="Gene3D" id="1.20.144.10">
    <property type="entry name" value="Phosphatidic acid phosphatase type 2/haloperoxidase"/>
    <property type="match status" value="1"/>
</dbReference>
<dbReference type="CDD" id="cd03397">
    <property type="entry name" value="PAP2_acid_phosphatase"/>
    <property type="match status" value="1"/>
</dbReference>
<evidence type="ECO:0000259" key="3">
    <source>
        <dbReference type="SMART" id="SM00014"/>
    </source>
</evidence>
<evidence type="ECO:0000256" key="1">
    <source>
        <dbReference type="SAM" id="MobiDB-lite"/>
    </source>
</evidence>
<dbReference type="GO" id="GO:0030288">
    <property type="term" value="C:outer membrane-bounded periplasmic space"/>
    <property type="evidence" value="ECO:0007669"/>
    <property type="project" value="InterPro"/>
</dbReference>
<evidence type="ECO:0000256" key="2">
    <source>
        <dbReference type="SAM" id="SignalP"/>
    </source>
</evidence>
<keyword evidence="2" id="KW-0732">Signal</keyword>
<evidence type="ECO:0000313" key="5">
    <source>
        <dbReference type="Proteomes" id="UP000249082"/>
    </source>
</evidence>
<dbReference type="GO" id="GO:0003993">
    <property type="term" value="F:acid phosphatase activity"/>
    <property type="evidence" value="ECO:0007669"/>
    <property type="project" value="InterPro"/>
</dbReference>
<proteinExistence type="predicted"/>
<comment type="caution">
    <text evidence="4">The sequence shown here is derived from an EMBL/GenBank/DDBJ whole genome shotgun (WGS) entry which is preliminary data.</text>
</comment>
<organism evidence="4 5">
    <name type="scientific">Novosphingobium pentaromativorans</name>
    <dbReference type="NCBI Taxonomy" id="205844"/>
    <lineage>
        <taxon>Bacteria</taxon>
        <taxon>Pseudomonadati</taxon>
        <taxon>Pseudomonadota</taxon>
        <taxon>Alphaproteobacteria</taxon>
        <taxon>Sphingomonadales</taxon>
        <taxon>Sphingomonadaceae</taxon>
        <taxon>Novosphingobium</taxon>
    </lineage>
</organism>
<evidence type="ECO:0000313" key="4">
    <source>
        <dbReference type="EMBL" id="PZQ55908.1"/>
    </source>
</evidence>
<dbReference type="InterPro" id="IPR001011">
    <property type="entry name" value="Acid_Pase_classA_bac"/>
</dbReference>
<dbReference type="AlphaFoldDB" id="A0A2W5NU72"/>
<reference evidence="4 5" key="1">
    <citation type="submission" date="2017-08" db="EMBL/GenBank/DDBJ databases">
        <title>Infants hospitalized years apart are colonized by the same room-sourced microbial strains.</title>
        <authorList>
            <person name="Brooks B."/>
            <person name="Olm M.R."/>
            <person name="Firek B.A."/>
            <person name="Baker R."/>
            <person name="Thomas B.C."/>
            <person name="Morowitz M.J."/>
            <person name="Banfield J.F."/>
        </authorList>
    </citation>
    <scope>NUCLEOTIDE SEQUENCE [LARGE SCALE GENOMIC DNA]</scope>
    <source>
        <strain evidence="4">S2_005_002_R2_33</strain>
    </source>
</reference>
<dbReference type="PRINTS" id="PR00483">
    <property type="entry name" value="BACPHPHTASE"/>
</dbReference>
<name>A0A2W5NU72_9SPHN</name>
<gene>
    <name evidence="4" type="ORF">DI555_07835</name>
</gene>